<feature type="compositionally biased region" description="Basic and acidic residues" evidence="1">
    <location>
        <begin position="96"/>
        <end position="115"/>
    </location>
</feature>
<dbReference type="EMBL" id="KV454480">
    <property type="protein sequence ID" value="ODV61106.1"/>
    <property type="molecule type" value="Genomic_DNA"/>
</dbReference>
<dbReference type="InParanoid" id="A0A1D2VHJ6"/>
<evidence type="ECO:0000256" key="1">
    <source>
        <dbReference type="SAM" id="MobiDB-lite"/>
    </source>
</evidence>
<dbReference type="RefSeq" id="XP_020047413.1">
    <property type="nucleotide sequence ID" value="XM_020191778.1"/>
</dbReference>
<gene>
    <name evidence="2" type="ORF">ASCRUDRAFT_70327</name>
</gene>
<proteinExistence type="predicted"/>
<reference evidence="3" key="1">
    <citation type="submission" date="2016-05" db="EMBL/GenBank/DDBJ databases">
        <title>Comparative genomics of biotechnologically important yeasts.</title>
        <authorList>
            <consortium name="DOE Joint Genome Institute"/>
            <person name="Riley R."/>
            <person name="Haridas S."/>
            <person name="Wolfe K.H."/>
            <person name="Lopes M.R."/>
            <person name="Hittinger C.T."/>
            <person name="Goker M."/>
            <person name="Salamov A."/>
            <person name="Wisecaver J."/>
            <person name="Long T.M."/>
            <person name="Aerts A.L."/>
            <person name="Barry K."/>
            <person name="Choi C."/>
            <person name="Clum A."/>
            <person name="Coughlan A.Y."/>
            <person name="Deshpande S."/>
            <person name="Douglass A.P."/>
            <person name="Hanson S.J."/>
            <person name="Klenk H.-P."/>
            <person name="Labutti K."/>
            <person name="Lapidus A."/>
            <person name="Lindquist E."/>
            <person name="Lipzen A."/>
            <person name="Meier-Kolthoff J.P."/>
            <person name="Ohm R.A."/>
            <person name="Otillar R.P."/>
            <person name="Pangilinan J."/>
            <person name="Peng Y."/>
            <person name="Rokas A."/>
            <person name="Rosa C.A."/>
            <person name="Scheuner C."/>
            <person name="Sibirny A.A."/>
            <person name="Slot J.C."/>
            <person name="Stielow J.B."/>
            <person name="Sun H."/>
            <person name="Kurtzman C.P."/>
            <person name="Blackwell M."/>
            <person name="Grigoriev I.V."/>
            <person name="Jeffries T.W."/>
        </authorList>
    </citation>
    <scope>NUCLEOTIDE SEQUENCE [LARGE SCALE GENOMIC DNA]</scope>
    <source>
        <strain evidence="3">DSM 1968</strain>
    </source>
</reference>
<name>A0A1D2VHJ6_9ASCO</name>
<dbReference type="GeneID" id="30965414"/>
<dbReference type="Proteomes" id="UP000095038">
    <property type="component" value="Unassembled WGS sequence"/>
</dbReference>
<sequence length="200" mass="22935">MVDSNTLFIKELTKNIPSPQQILKSYLLESSSIENSVSFNQFKKIFKSVSKSVNDDDYIHELYLKLIKYENDSVLRQIQNNIDEEFDLDSYANNHSKQDTDKDNDKNKDKDKGKKTDLDLGLDLELDLDLLNSKLLQVDKYLDIEIENLSKKIDLQFDDNLSSLVDNLNDLKFGNSSSIDDSIQNCLSSLTSLNDILINN</sequence>
<evidence type="ECO:0000313" key="3">
    <source>
        <dbReference type="Proteomes" id="UP000095038"/>
    </source>
</evidence>
<organism evidence="2 3">
    <name type="scientific">Ascoidea rubescens DSM 1968</name>
    <dbReference type="NCBI Taxonomy" id="1344418"/>
    <lineage>
        <taxon>Eukaryota</taxon>
        <taxon>Fungi</taxon>
        <taxon>Dikarya</taxon>
        <taxon>Ascomycota</taxon>
        <taxon>Saccharomycotina</taxon>
        <taxon>Saccharomycetes</taxon>
        <taxon>Ascoideaceae</taxon>
        <taxon>Ascoidea</taxon>
    </lineage>
</organism>
<evidence type="ECO:0000313" key="2">
    <source>
        <dbReference type="EMBL" id="ODV61106.1"/>
    </source>
</evidence>
<protein>
    <submittedName>
        <fullName evidence="2">Uncharacterized protein</fullName>
    </submittedName>
</protein>
<dbReference type="Pfam" id="PF09447">
    <property type="entry name" value="Cnl2_NKP2"/>
    <property type="match status" value="1"/>
</dbReference>
<accession>A0A1D2VHJ6</accession>
<dbReference type="InterPro" id="IPR018565">
    <property type="entry name" value="Nkp2/Cnl2"/>
</dbReference>
<keyword evidence="3" id="KW-1185">Reference proteome</keyword>
<feature type="region of interest" description="Disordered" evidence="1">
    <location>
        <begin position="89"/>
        <end position="115"/>
    </location>
</feature>
<dbReference type="GO" id="GO:0000776">
    <property type="term" value="C:kinetochore"/>
    <property type="evidence" value="ECO:0007669"/>
    <property type="project" value="InterPro"/>
</dbReference>
<dbReference type="AlphaFoldDB" id="A0A1D2VHJ6"/>